<sequence length="173" mass="20485">MIYSKNGQCLVSYKNDQSPWNDYVNCKQGRVKDLQQKRVLDDAARRRRQRKALEALESDNFQDDPHADLKMSKKAPKFEESMEAVQQQGSGTKRQRKSRSDHFKFRYKKSFAALLEEDFFLDYCNIYLQLHMCTVWCKVLLCEMFGDTPRYKVFEMDSLRSDLGTTCMEKTFL</sequence>
<evidence type="ECO:0000313" key="2">
    <source>
        <dbReference type="EMBL" id="CAG2236967.1"/>
    </source>
</evidence>
<name>A0A8S3TTC6_MYTED</name>
<dbReference type="OrthoDB" id="74807at2759"/>
<organism evidence="2 3">
    <name type="scientific">Mytilus edulis</name>
    <name type="common">Blue mussel</name>
    <dbReference type="NCBI Taxonomy" id="6550"/>
    <lineage>
        <taxon>Eukaryota</taxon>
        <taxon>Metazoa</taxon>
        <taxon>Spiralia</taxon>
        <taxon>Lophotrochozoa</taxon>
        <taxon>Mollusca</taxon>
        <taxon>Bivalvia</taxon>
        <taxon>Autobranchia</taxon>
        <taxon>Pteriomorphia</taxon>
        <taxon>Mytilida</taxon>
        <taxon>Mytiloidea</taxon>
        <taxon>Mytilidae</taxon>
        <taxon>Mytilinae</taxon>
        <taxon>Mytilus</taxon>
    </lineage>
</organism>
<gene>
    <name evidence="2" type="ORF">MEDL_49469</name>
</gene>
<protein>
    <submittedName>
        <fullName evidence="2">ZNHIT1</fullName>
    </submittedName>
</protein>
<evidence type="ECO:0000256" key="1">
    <source>
        <dbReference type="SAM" id="MobiDB-lite"/>
    </source>
</evidence>
<accession>A0A8S3TTC6</accession>
<keyword evidence="3" id="KW-1185">Reference proteome</keyword>
<comment type="caution">
    <text evidence="2">The sequence shown here is derived from an EMBL/GenBank/DDBJ whole genome shotgun (WGS) entry which is preliminary data.</text>
</comment>
<reference evidence="2" key="1">
    <citation type="submission" date="2021-03" db="EMBL/GenBank/DDBJ databases">
        <authorList>
            <person name="Bekaert M."/>
        </authorList>
    </citation>
    <scope>NUCLEOTIDE SEQUENCE</scope>
</reference>
<dbReference type="EMBL" id="CAJPWZ010002371">
    <property type="protein sequence ID" value="CAG2236967.1"/>
    <property type="molecule type" value="Genomic_DNA"/>
</dbReference>
<feature type="region of interest" description="Disordered" evidence="1">
    <location>
        <begin position="62"/>
        <end position="97"/>
    </location>
</feature>
<dbReference type="AlphaFoldDB" id="A0A8S3TTC6"/>
<feature type="compositionally biased region" description="Basic and acidic residues" evidence="1">
    <location>
        <begin position="63"/>
        <end position="80"/>
    </location>
</feature>
<evidence type="ECO:0000313" key="3">
    <source>
        <dbReference type="Proteomes" id="UP000683360"/>
    </source>
</evidence>
<proteinExistence type="predicted"/>
<dbReference type="Proteomes" id="UP000683360">
    <property type="component" value="Unassembled WGS sequence"/>
</dbReference>